<dbReference type="Gene3D" id="3.30.70.1170">
    <property type="entry name" value="Sun protein, domain 3"/>
    <property type="match status" value="1"/>
</dbReference>
<dbReference type="AlphaFoldDB" id="A0A8I1GD32"/>
<dbReference type="GO" id="GO:0003723">
    <property type="term" value="F:RNA binding"/>
    <property type="evidence" value="ECO:0007669"/>
    <property type="project" value="UniProtKB-UniRule"/>
</dbReference>
<comment type="caution">
    <text evidence="5">Lacks conserved residue(s) required for the propagation of feature annotation.</text>
</comment>
<dbReference type="InterPro" id="IPR049560">
    <property type="entry name" value="MeTrfase_RsmB-F_NOP2_cat"/>
</dbReference>
<keyword evidence="4 5" id="KW-0694">RNA-binding</keyword>
<evidence type="ECO:0000256" key="1">
    <source>
        <dbReference type="ARBA" id="ARBA00022603"/>
    </source>
</evidence>
<dbReference type="InterPro" id="IPR001678">
    <property type="entry name" value="MeTrfase_RsmB-F_NOP2_dom"/>
</dbReference>
<evidence type="ECO:0000256" key="4">
    <source>
        <dbReference type="ARBA" id="ARBA00022884"/>
    </source>
</evidence>
<comment type="similarity">
    <text evidence="5">Belongs to the class I-like SAM-binding methyltransferase superfamily. RsmB/NOP family.</text>
</comment>
<feature type="binding site" evidence="5">
    <location>
        <position position="308"/>
    </location>
    <ligand>
        <name>S-adenosyl-L-methionine</name>
        <dbReference type="ChEBI" id="CHEBI:59789"/>
    </ligand>
</feature>
<feature type="domain" description="SAM-dependent MTase RsmB/NOP-type" evidence="6">
    <location>
        <begin position="145"/>
        <end position="430"/>
    </location>
</feature>
<dbReference type="EMBL" id="JAEMUK010000003">
    <property type="protein sequence ID" value="MBJ7542258.1"/>
    <property type="molecule type" value="Genomic_DNA"/>
</dbReference>
<dbReference type="InterPro" id="IPR029063">
    <property type="entry name" value="SAM-dependent_MTases_sf"/>
</dbReference>
<dbReference type="Gene3D" id="3.40.50.150">
    <property type="entry name" value="Vaccinia Virus protein VP39"/>
    <property type="match status" value="1"/>
</dbReference>
<evidence type="ECO:0000259" key="6">
    <source>
        <dbReference type="PROSITE" id="PS51686"/>
    </source>
</evidence>
<dbReference type="InterPro" id="IPR054728">
    <property type="entry name" value="RsmB-like_ferredoxin"/>
</dbReference>
<reference evidence="7 8" key="1">
    <citation type="submission" date="2020-12" db="EMBL/GenBank/DDBJ databases">
        <title>Revised draft genomes of Rhodomicrobium vannielii ATCC 17100 and Rhodomicrobium udaipurense JA643.</title>
        <authorList>
            <person name="Conners E.M."/>
            <person name="Davenport E.J."/>
            <person name="Bose A."/>
        </authorList>
    </citation>
    <scope>NUCLEOTIDE SEQUENCE [LARGE SCALE GENOMIC DNA]</scope>
    <source>
        <strain evidence="7 8">JA643</strain>
    </source>
</reference>
<dbReference type="PANTHER" id="PTHR22807">
    <property type="entry name" value="NOP2 YEAST -RELATED NOL1/NOP2/FMU SUN DOMAIN-CONTAINING"/>
    <property type="match status" value="1"/>
</dbReference>
<evidence type="ECO:0000313" key="8">
    <source>
        <dbReference type="Proteomes" id="UP000623250"/>
    </source>
</evidence>
<gene>
    <name evidence="7" type="ORF">JDN41_01640</name>
</gene>
<dbReference type="Proteomes" id="UP000623250">
    <property type="component" value="Unassembled WGS sequence"/>
</dbReference>
<keyword evidence="3 5" id="KW-0949">S-adenosyl-L-methionine</keyword>
<sequence length="432" mass="46190">MQTGARLQAAIEILSEIRERGRPASVALADWGRSHRFAGSGDRAWIGNLVYDSLRRKGSLAFLMNCDEPRAVALAALRRSWGLTADDIAVLCSGEVHAPEPLTAAEIAGLESSDLSAAPAHVQGDYPEWLAASFVAAFGARAVEEGQALANRAPVDLRVNTLKATRDKVLKAFDRHNAVETPWSPIGVRLPPREGGARNPNVEADPAHGKGWFEVQDEGSQIAALIADAEPRMQVADLCAGSGGKTLALAAHMQNTGQIYAYDADATRFRPIFERLKRAGARNVQTLQPGETAALDALAGHMDLVLVDAPCTGTGVWRRKPDAKWRLSPAQLEERVATQSALLDIAATLVKPGGTLAYVTCSILPEENQHQIEAFLARAPGFAAVDVARRAQDVLGRAVDTAYAGEGHGLLLTPARHETDGFFIALLTRTAD</sequence>
<comment type="caution">
    <text evidence="7">The sequence shown here is derived from an EMBL/GenBank/DDBJ whole genome shotgun (WGS) entry which is preliminary data.</text>
</comment>
<keyword evidence="8" id="KW-1185">Reference proteome</keyword>
<dbReference type="RefSeq" id="WP_037234438.1">
    <property type="nucleotide sequence ID" value="NZ_JAEMUK010000003.1"/>
</dbReference>
<keyword evidence="1 5" id="KW-0489">Methyltransferase</keyword>
<dbReference type="Pfam" id="PF22458">
    <property type="entry name" value="RsmF-B_ferredox"/>
    <property type="match status" value="1"/>
</dbReference>
<protein>
    <submittedName>
        <fullName evidence="7">RsmB/NOP family class I SAM-dependent RNA methyltransferase</fullName>
    </submittedName>
</protein>
<name>A0A8I1GD32_9HYPH</name>
<feature type="active site" description="Nucleophile" evidence="5">
    <location>
        <position position="361"/>
    </location>
</feature>
<dbReference type="PRINTS" id="PR02008">
    <property type="entry name" value="RCMTFAMILY"/>
</dbReference>
<keyword evidence="2 5" id="KW-0808">Transferase</keyword>
<dbReference type="GO" id="GO:0001510">
    <property type="term" value="P:RNA methylation"/>
    <property type="evidence" value="ECO:0007669"/>
    <property type="project" value="InterPro"/>
</dbReference>
<dbReference type="InterPro" id="IPR023267">
    <property type="entry name" value="RCMT"/>
</dbReference>
<dbReference type="CDD" id="cd02440">
    <property type="entry name" value="AdoMet_MTases"/>
    <property type="match status" value="1"/>
</dbReference>
<dbReference type="PANTHER" id="PTHR22807:SF53">
    <property type="entry name" value="RIBOSOMAL RNA SMALL SUBUNIT METHYLTRANSFERASE B-RELATED"/>
    <property type="match status" value="1"/>
</dbReference>
<accession>A0A8I1GD32</accession>
<feature type="binding site" evidence="5">
    <location>
        <position position="263"/>
    </location>
    <ligand>
        <name>S-adenosyl-L-methionine</name>
        <dbReference type="ChEBI" id="CHEBI:59789"/>
    </ligand>
</feature>
<dbReference type="GO" id="GO:0008173">
    <property type="term" value="F:RNA methyltransferase activity"/>
    <property type="evidence" value="ECO:0007669"/>
    <property type="project" value="InterPro"/>
</dbReference>
<dbReference type="PROSITE" id="PS51686">
    <property type="entry name" value="SAM_MT_RSMB_NOP"/>
    <property type="match status" value="1"/>
</dbReference>
<dbReference type="Pfam" id="PF01189">
    <property type="entry name" value="Methyltr_RsmB-F"/>
    <property type="match status" value="1"/>
</dbReference>
<evidence type="ECO:0000256" key="3">
    <source>
        <dbReference type="ARBA" id="ARBA00022691"/>
    </source>
</evidence>
<evidence type="ECO:0000313" key="7">
    <source>
        <dbReference type="EMBL" id="MBJ7542258.1"/>
    </source>
</evidence>
<evidence type="ECO:0000256" key="5">
    <source>
        <dbReference type="PROSITE-ProRule" id="PRU01023"/>
    </source>
</evidence>
<organism evidence="7 8">
    <name type="scientific">Rhodomicrobium udaipurense</name>
    <dbReference type="NCBI Taxonomy" id="1202716"/>
    <lineage>
        <taxon>Bacteria</taxon>
        <taxon>Pseudomonadati</taxon>
        <taxon>Pseudomonadota</taxon>
        <taxon>Alphaproteobacteria</taxon>
        <taxon>Hyphomicrobiales</taxon>
        <taxon>Hyphomicrobiaceae</taxon>
        <taxon>Rhodomicrobium</taxon>
    </lineage>
</organism>
<evidence type="ECO:0000256" key="2">
    <source>
        <dbReference type="ARBA" id="ARBA00022679"/>
    </source>
</evidence>
<proteinExistence type="inferred from homology"/>
<dbReference type="SUPFAM" id="SSF53335">
    <property type="entry name" value="S-adenosyl-L-methionine-dependent methyltransferases"/>
    <property type="match status" value="1"/>
</dbReference>